<dbReference type="InterPro" id="IPR023214">
    <property type="entry name" value="HAD_sf"/>
</dbReference>
<comment type="caution">
    <text evidence="2">The sequence shown here is derived from an EMBL/GenBank/DDBJ whole genome shotgun (WGS) entry which is preliminary data.</text>
</comment>
<dbReference type="GO" id="GO:0006281">
    <property type="term" value="P:DNA repair"/>
    <property type="evidence" value="ECO:0007669"/>
    <property type="project" value="TreeGrafter"/>
</dbReference>
<dbReference type="InterPro" id="IPR023198">
    <property type="entry name" value="PGP-like_dom2"/>
</dbReference>
<reference evidence="2 3" key="1">
    <citation type="submission" date="2018-10" db="EMBL/GenBank/DDBJ databases">
        <title>Phylogenomics of Brevibacillus.</title>
        <authorList>
            <person name="Dunlap C."/>
        </authorList>
    </citation>
    <scope>NUCLEOTIDE SEQUENCE [LARGE SCALE GENOMIC DNA]</scope>
    <source>
        <strain evidence="2 3">NRRL NRS 1219</strain>
    </source>
</reference>
<dbReference type="Gene3D" id="3.40.50.1000">
    <property type="entry name" value="HAD superfamily/HAD-like"/>
    <property type="match status" value="1"/>
</dbReference>
<dbReference type="GO" id="GO:0005829">
    <property type="term" value="C:cytosol"/>
    <property type="evidence" value="ECO:0007669"/>
    <property type="project" value="TreeGrafter"/>
</dbReference>
<organism evidence="2 3">
    <name type="scientific">Brevibacillus agri</name>
    <dbReference type="NCBI Taxonomy" id="51101"/>
    <lineage>
        <taxon>Bacteria</taxon>
        <taxon>Bacillati</taxon>
        <taxon>Bacillota</taxon>
        <taxon>Bacilli</taxon>
        <taxon>Bacillales</taxon>
        <taxon>Paenibacillaceae</taxon>
        <taxon>Brevibacillus</taxon>
    </lineage>
</organism>
<dbReference type="GO" id="GO:0008967">
    <property type="term" value="F:phosphoglycolate phosphatase activity"/>
    <property type="evidence" value="ECO:0007669"/>
    <property type="project" value="TreeGrafter"/>
</dbReference>
<dbReference type="InterPro" id="IPR036412">
    <property type="entry name" value="HAD-like_sf"/>
</dbReference>
<dbReference type="Proteomes" id="UP000317180">
    <property type="component" value="Unassembled WGS sequence"/>
</dbReference>
<dbReference type="EMBL" id="BJOD01000026">
    <property type="protein sequence ID" value="GED26628.1"/>
    <property type="molecule type" value="Genomic_DNA"/>
</dbReference>
<evidence type="ECO:0000313" key="4">
    <source>
        <dbReference type="Proteomes" id="UP000317180"/>
    </source>
</evidence>
<sequence length="216" mass="24480">MNRRFATGIIFDMDNTLLHSKINFAEMKQAIFQLWTEHGLIEPTFDWHSHTASQLIELGRKSGRLTSQLEQEMWGAVTAIEKAGMHEAVLENHAQEVLAQLMERHHLFILTNNAYAAAEEALHQTGIAGCFEKIVAREQMTTLKPHPSGIHYIRRQYPDMPASAWTMVGDSWIDGKAAQDGEVAFIAYQGHAQDMERHDVAPQAYIADLRELLTML</sequence>
<protein>
    <submittedName>
        <fullName evidence="2">HAD family hydrolase</fullName>
    </submittedName>
</protein>
<dbReference type="RefSeq" id="WP_025844110.1">
    <property type="nucleotide sequence ID" value="NZ_BJOD01000026.1"/>
</dbReference>
<dbReference type="EMBL" id="RHHN01000001">
    <property type="protein sequence ID" value="RNB62204.1"/>
    <property type="molecule type" value="Genomic_DNA"/>
</dbReference>
<dbReference type="GeneID" id="82810122"/>
<evidence type="ECO:0000313" key="1">
    <source>
        <dbReference type="EMBL" id="GED26628.1"/>
    </source>
</evidence>
<dbReference type="Proteomes" id="UP000276178">
    <property type="component" value="Unassembled WGS sequence"/>
</dbReference>
<proteinExistence type="predicted"/>
<dbReference type="InterPro" id="IPR041492">
    <property type="entry name" value="HAD_2"/>
</dbReference>
<dbReference type="OrthoDB" id="9807630at2"/>
<evidence type="ECO:0000313" key="2">
    <source>
        <dbReference type="EMBL" id="RNB62204.1"/>
    </source>
</evidence>
<evidence type="ECO:0000313" key="3">
    <source>
        <dbReference type="Proteomes" id="UP000276178"/>
    </source>
</evidence>
<accession>A0A3M8BFJ8</accession>
<name>A0A3M8BFJ8_9BACL</name>
<gene>
    <name evidence="1" type="ORF">BAG01nite_27300</name>
    <name evidence="2" type="ORF">EB820_00150</name>
</gene>
<dbReference type="Gene3D" id="1.10.150.240">
    <property type="entry name" value="Putative phosphatase, domain 2"/>
    <property type="match status" value="1"/>
</dbReference>
<keyword evidence="4" id="KW-1185">Reference proteome</keyword>
<dbReference type="SFLD" id="SFLDS00003">
    <property type="entry name" value="Haloacid_Dehalogenase"/>
    <property type="match status" value="1"/>
</dbReference>
<dbReference type="SUPFAM" id="SSF56784">
    <property type="entry name" value="HAD-like"/>
    <property type="match status" value="1"/>
</dbReference>
<dbReference type="CDD" id="cd01427">
    <property type="entry name" value="HAD_like"/>
    <property type="match status" value="1"/>
</dbReference>
<dbReference type="PANTHER" id="PTHR43434:SF1">
    <property type="entry name" value="PHOSPHOGLYCOLATE PHOSPHATASE"/>
    <property type="match status" value="1"/>
</dbReference>
<dbReference type="AlphaFoldDB" id="A0A3M8BFJ8"/>
<reference evidence="1 4" key="2">
    <citation type="submission" date="2019-06" db="EMBL/GenBank/DDBJ databases">
        <title>Whole genome shotgun sequence of Brevibacillus agri NBRC 15538.</title>
        <authorList>
            <person name="Hosoyama A."/>
            <person name="Uohara A."/>
            <person name="Ohji S."/>
            <person name="Ichikawa N."/>
        </authorList>
    </citation>
    <scope>NUCLEOTIDE SEQUENCE [LARGE SCALE GENOMIC DNA]</scope>
    <source>
        <strain evidence="1 4">NBRC 15538</strain>
    </source>
</reference>
<keyword evidence="2" id="KW-0378">Hydrolase</keyword>
<dbReference type="Pfam" id="PF13419">
    <property type="entry name" value="HAD_2"/>
    <property type="match status" value="1"/>
</dbReference>
<dbReference type="PANTHER" id="PTHR43434">
    <property type="entry name" value="PHOSPHOGLYCOLATE PHOSPHATASE"/>
    <property type="match status" value="1"/>
</dbReference>
<dbReference type="SFLD" id="SFLDG01129">
    <property type="entry name" value="C1.5:_HAD__Beta-PGM__Phosphata"/>
    <property type="match status" value="1"/>
</dbReference>
<dbReference type="InterPro" id="IPR050155">
    <property type="entry name" value="HAD-like_hydrolase_sf"/>
</dbReference>